<keyword evidence="16" id="KW-0732">Signal</keyword>
<dbReference type="SUPFAM" id="SSF48726">
    <property type="entry name" value="Immunoglobulin"/>
    <property type="match status" value="6"/>
</dbReference>
<evidence type="ECO:0000256" key="8">
    <source>
        <dbReference type="ARBA" id="ARBA00023065"/>
    </source>
</evidence>
<feature type="compositionally biased region" description="Low complexity" evidence="14">
    <location>
        <begin position="2276"/>
        <end position="2290"/>
    </location>
</feature>
<comment type="subcellular location">
    <subcellularLocation>
        <location evidence="1">Cell membrane</location>
        <topology evidence="1">Multi-pass membrane protein</topology>
    </subcellularLocation>
</comment>
<feature type="region of interest" description="Disordered" evidence="14">
    <location>
        <begin position="285"/>
        <end position="306"/>
    </location>
</feature>
<dbReference type="SUPFAM" id="SSF49265">
    <property type="entry name" value="Fibronectin type III"/>
    <property type="match status" value="7"/>
</dbReference>
<feature type="transmembrane region" description="Helical" evidence="15">
    <location>
        <begin position="1971"/>
        <end position="1996"/>
    </location>
</feature>
<keyword evidence="5 15" id="KW-0812">Transmembrane</keyword>
<evidence type="ECO:0000256" key="10">
    <source>
        <dbReference type="ARBA" id="ARBA00023173"/>
    </source>
</evidence>
<comment type="similarity">
    <text evidence="2">Belongs to the tweety family.</text>
</comment>
<organism evidence="19 20">
    <name type="scientific">Porites evermanni</name>
    <dbReference type="NCBI Taxonomy" id="104178"/>
    <lineage>
        <taxon>Eukaryota</taxon>
        <taxon>Metazoa</taxon>
        <taxon>Cnidaria</taxon>
        <taxon>Anthozoa</taxon>
        <taxon>Hexacorallia</taxon>
        <taxon>Scleractinia</taxon>
        <taxon>Fungiina</taxon>
        <taxon>Poritidae</taxon>
        <taxon>Porites</taxon>
    </lineage>
</organism>
<protein>
    <recommendedName>
        <fullName evidence="21">Sidekick</fullName>
    </recommendedName>
</protein>
<evidence type="ECO:0000256" key="3">
    <source>
        <dbReference type="ARBA" id="ARBA00022448"/>
    </source>
</evidence>
<accession>A0ABN8MAB4</accession>
<proteinExistence type="inferred from homology"/>
<feature type="chain" id="PRO_5046852060" description="Sidekick" evidence="16">
    <location>
        <begin position="21"/>
        <end position="2919"/>
    </location>
</feature>
<feature type="compositionally biased region" description="Polar residues" evidence="14">
    <location>
        <begin position="2081"/>
        <end position="2091"/>
    </location>
</feature>
<feature type="region of interest" description="Disordered" evidence="14">
    <location>
        <begin position="2880"/>
        <end position="2919"/>
    </location>
</feature>
<dbReference type="SMART" id="SM00060">
    <property type="entry name" value="FN3"/>
    <property type="match status" value="13"/>
</dbReference>
<feature type="compositionally biased region" description="Polar residues" evidence="14">
    <location>
        <begin position="2028"/>
        <end position="2041"/>
    </location>
</feature>
<evidence type="ECO:0000256" key="14">
    <source>
        <dbReference type="SAM" id="MobiDB-lite"/>
    </source>
</evidence>
<keyword evidence="20" id="KW-1185">Reference proteome</keyword>
<keyword evidence="3" id="KW-0813">Transport</keyword>
<dbReference type="SMART" id="SM00408">
    <property type="entry name" value="IGc2"/>
    <property type="match status" value="6"/>
</dbReference>
<feature type="domain" description="Ig-like" evidence="17">
    <location>
        <begin position="506"/>
        <end position="588"/>
    </location>
</feature>
<feature type="domain" description="Fibronectin type-III" evidence="18">
    <location>
        <begin position="595"/>
        <end position="692"/>
    </location>
</feature>
<dbReference type="InterPro" id="IPR003599">
    <property type="entry name" value="Ig_sub"/>
</dbReference>
<dbReference type="Pfam" id="PF04906">
    <property type="entry name" value="Tweety"/>
    <property type="match status" value="1"/>
</dbReference>
<dbReference type="Pfam" id="PF00041">
    <property type="entry name" value="fn3"/>
    <property type="match status" value="13"/>
</dbReference>
<evidence type="ECO:0000256" key="13">
    <source>
        <dbReference type="ARBA" id="ARBA00023303"/>
    </source>
</evidence>
<feature type="domain" description="Ig-like" evidence="17">
    <location>
        <begin position="316"/>
        <end position="403"/>
    </location>
</feature>
<evidence type="ECO:0000256" key="15">
    <source>
        <dbReference type="SAM" id="Phobius"/>
    </source>
</evidence>
<evidence type="ECO:0000256" key="4">
    <source>
        <dbReference type="ARBA" id="ARBA00022475"/>
    </source>
</evidence>
<keyword evidence="8" id="KW-0406">Ion transport</keyword>
<comment type="caution">
    <text evidence="19">The sequence shown here is derived from an EMBL/GenBank/DDBJ whole genome shotgun (WGS) entry which is preliminary data.</text>
</comment>
<feature type="compositionally biased region" description="Polar residues" evidence="14">
    <location>
        <begin position="2102"/>
        <end position="2111"/>
    </location>
</feature>
<dbReference type="Proteomes" id="UP001159427">
    <property type="component" value="Unassembled WGS sequence"/>
</dbReference>
<feature type="domain" description="Ig-like" evidence="17">
    <location>
        <begin position="219"/>
        <end position="311"/>
    </location>
</feature>
<keyword evidence="10" id="KW-0869">Chloride channel</keyword>
<feature type="domain" description="Fibronectin type-III" evidence="18">
    <location>
        <begin position="902"/>
        <end position="996"/>
    </location>
</feature>
<feature type="transmembrane region" description="Helical" evidence="15">
    <location>
        <begin position="2783"/>
        <end position="2805"/>
    </location>
</feature>
<gene>
    <name evidence="19" type="ORF">PEVE_00029455</name>
</gene>
<evidence type="ECO:0000256" key="7">
    <source>
        <dbReference type="ARBA" id="ARBA00022989"/>
    </source>
</evidence>
<dbReference type="PROSITE" id="PS50835">
    <property type="entry name" value="IG_LIKE"/>
    <property type="match status" value="5"/>
</dbReference>
<feature type="compositionally biased region" description="Pro residues" evidence="14">
    <location>
        <begin position="2339"/>
        <end position="2350"/>
    </location>
</feature>
<evidence type="ECO:0000256" key="5">
    <source>
        <dbReference type="ARBA" id="ARBA00022692"/>
    </source>
</evidence>
<dbReference type="InterPro" id="IPR036116">
    <property type="entry name" value="FN3_sf"/>
</dbReference>
<dbReference type="PRINTS" id="PR00014">
    <property type="entry name" value="FNTYPEIII"/>
</dbReference>
<feature type="domain" description="Fibronectin type-III" evidence="18">
    <location>
        <begin position="1516"/>
        <end position="1610"/>
    </location>
</feature>
<feature type="domain" description="Ig-like" evidence="17">
    <location>
        <begin position="23"/>
        <end position="114"/>
    </location>
</feature>
<feature type="domain" description="Fibronectin type-III" evidence="18">
    <location>
        <begin position="1615"/>
        <end position="1754"/>
    </location>
</feature>
<feature type="transmembrane region" description="Helical" evidence="15">
    <location>
        <begin position="2437"/>
        <end position="2462"/>
    </location>
</feature>
<dbReference type="InterPro" id="IPR006990">
    <property type="entry name" value="Tweety"/>
</dbReference>
<feature type="transmembrane region" description="Helical" evidence="15">
    <location>
        <begin position="2483"/>
        <end position="2502"/>
    </location>
</feature>
<feature type="transmembrane region" description="Helical" evidence="15">
    <location>
        <begin position="2629"/>
        <end position="2647"/>
    </location>
</feature>
<feature type="domain" description="Fibronectin type-III" evidence="18">
    <location>
        <begin position="1001"/>
        <end position="1105"/>
    </location>
</feature>
<evidence type="ECO:0000256" key="16">
    <source>
        <dbReference type="SAM" id="SignalP"/>
    </source>
</evidence>
<evidence type="ECO:0000256" key="1">
    <source>
        <dbReference type="ARBA" id="ARBA00004651"/>
    </source>
</evidence>
<feature type="compositionally biased region" description="Polar residues" evidence="14">
    <location>
        <begin position="295"/>
        <end position="306"/>
    </location>
</feature>
<feature type="domain" description="Fibronectin type-III" evidence="18">
    <location>
        <begin position="1415"/>
        <end position="1511"/>
    </location>
</feature>
<feature type="region of interest" description="Disordered" evidence="14">
    <location>
        <begin position="2184"/>
        <end position="2388"/>
    </location>
</feature>
<feature type="domain" description="Ig-like" evidence="17">
    <location>
        <begin position="423"/>
        <end position="496"/>
    </location>
</feature>
<feature type="domain" description="Fibronectin type-III" evidence="18">
    <location>
        <begin position="1855"/>
        <end position="1960"/>
    </location>
</feature>
<evidence type="ECO:0000256" key="6">
    <source>
        <dbReference type="ARBA" id="ARBA00022737"/>
    </source>
</evidence>
<evidence type="ECO:0000259" key="17">
    <source>
        <dbReference type="PROSITE" id="PS50835"/>
    </source>
</evidence>
<keyword evidence="13" id="KW-0407">Ion channel</keyword>
<evidence type="ECO:0000256" key="11">
    <source>
        <dbReference type="ARBA" id="ARBA00023180"/>
    </source>
</evidence>
<feature type="region of interest" description="Disordered" evidence="14">
    <location>
        <begin position="1091"/>
        <end position="1111"/>
    </location>
</feature>
<dbReference type="Pfam" id="PF07679">
    <property type="entry name" value="I-set"/>
    <property type="match status" value="5"/>
</dbReference>
<evidence type="ECO:0000313" key="19">
    <source>
        <dbReference type="EMBL" id="CAH3026584.1"/>
    </source>
</evidence>
<evidence type="ECO:0000256" key="12">
    <source>
        <dbReference type="ARBA" id="ARBA00023214"/>
    </source>
</evidence>
<feature type="domain" description="Fibronectin type-III" evidence="18">
    <location>
        <begin position="1314"/>
        <end position="1413"/>
    </location>
</feature>
<evidence type="ECO:0000256" key="2">
    <source>
        <dbReference type="ARBA" id="ARBA00009849"/>
    </source>
</evidence>
<dbReference type="InterPro" id="IPR013783">
    <property type="entry name" value="Ig-like_fold"/>
</dbReference>
<dbReference type="PANTHER" id="PTHR13817:SF166">
    <property type="entry name" value="NEURONAL IGCAM-RELATED"/>
    <property type="match status" value="1"/>
</dbReference>
<dbReference type="InterPro" id="IPR007110">
    <property type="entry name" value="Ig-like_dom"/>
</dbReference>
<keyword evidence="6" id="KW-0677">Repeat</keyword>
<feature type="domain" description="Fibronectin type-III" evidence="18">
    <location>
        <begin position="697"/>
        <end position="794"/>
    </location>
</feature>
<feature type="transmembrane region" description="Helical" evidence="15">
    <location>
        <begin position="2388"/>
        <end position="2407"/>
    </location>
</feature>
<feature type="domain" description="Fibronectin type-III" evidence="18">
    <location>
        <begin position="1758"/>
        <end position="1850"/>
    </location>
</feature>
<feature type="domain" description="Fibronectin type-III" evidence="18">
    <location>
        <begin position="1214"/>
        <end position="1310"/>
    </location>
</feature>
<feature type="compositionally biased region" description="Polar residues" evidence="14">
    <location>
        <begin position="1091"/>
        <end position="1102"/>
    </location>
</feature>
<dbReference type="Gene3D" id="2.60.40.10">
    <property type="entry name" value="Immunoglobulins"/>
    <property type="match status" value="19"/>
</dbReference>
<feature type="compositionally biased region" description="Polar residues" evidence="14">
    <location>
        <begin position="2891"/>
        <end position="2919"/>
    </location>
</feature>
<dbReference type="InterPro" id="IPR050964">
    <property type="entry name" value="Striated_Muscle_Regulatory"/>
</dbReference>
<feature type="compositionally biased region" description="Basic and acidic residues" evidence="14">
    <location>
        <begin position="2186"/>
        <end position="2203"/>
    </location>
</feature>
<dbReference type="EMBL" id="CALNXI010000411">
    <property type="protein sequence ID" value="CAH3026584.1"/>
    <property type="molecule type" value="Genomic_DNA"/>
</dbReference>
<dbReference type="CDD" id="cd00063">
    <property type="entry name" value="FN3"/>
    <property type="match status" value="13"/>
</dbReference>
<feature type="signal peptide" evidence="16">
    <location>
        <begin position="1"/>
        <end position="20"/>
    </location>
</feature>
<dbReference type="InterPro" id="IPR003598">
    <property type="entry name" value="Ig_sub2"/>
</dbReference>
<dbReference type="PANTHER" id="PTHR13817">
    <property type="entry name" value="TITIN"/>
    <property type="match status" value="1"/>
</dbReference>
<feature type="domain" description="Fibronectin type-III" evidence="18">
    <location>
        <begin position="1110"/>
        <end position="1209"/>
    </location>
</feature>
<dbReference type="InterPro" id="IPR003961">
    <property type="entry name" value="FN3_dom"/>
</dbReference>
<keyword evidence="7 15" id="KW-1133">Transmembrane helix</keyword>
<keyword evidence="9 15" id="KW-0472">Membrane</keyword>
<feature type="compositionally biased region" description="Basic and acidic residues" evidence="14">
    <location>
        <begin position="2291"/>
        <end position="2300"/>
    </location>
</feature>
<feature type="region of interest" description="Disordered" evidence="14">
    <location>
        <begin position="2028"/>
        <end position="2130"/>
    </location>
</feature>
<evidence type="ECO:0000313" key="20">
    <source>
        <dbReference type="Proteomes" id="UP001159427"/>
    </source>
</evidence>
<keyword evidence="12" id="KW-0868">Chloride</keyword>
<name>A0ABN8MAB4_9CNID</name>
<keyword evidence="4" id="KW-1003">Cell membrane</keyword>
<dbReference type="PROSITE" id="PS50853">
    <property type="entry name" value="FN3"/>
    <property type="match status" value="13"/>
</dbReference>
<feature type="transmembrane region" description="Helical" evidence="15">
    <location>
        <begin position="2600"/>
        <end position="2622"/>
    </location>
</feature>
<dbReference type="InterPro" id="IPR036179">
    <property type="entry name" value="Ig-like_dom_sf"/>
</dbReference>
<evidence type="ECO:0008006" key="21">
    <source>
        <dbReference type="Google" id="ProtNLM"/>
    </source>
</evidence>
<feature type="domain" description="Fibronectin type-III" evidence="18">
    <location>
        <begin position="799"/>
        <end position="898"/>
    </location>
</feature>
<evidence type="ECO:0000256" key="9">
    <source>
        <dbReference type="ARBA" id="ARBA00023136"/>
    </source>
</evidence>
<reference evidence="19 20" key="1">
    <citation type="submission" date="2022-05" db="EMBL/GenBank/DDBJ databases">
        <authorList>
            <consortium name="Genoscope - CEA"/>
            <person name="William W."/>
        </authorList>
    </citation>
    <scope>NUCLEOTIDE SEQUENCE [LARGE SCALE GENOMIC DNA]</scope>
</reference>
<dbReference type="SMART" id="SM00409">
    <property type="entry name" value="IG"/>
    <property type="match status" value="5"/>
</dbReference>
<keyword evidence="11" id="KW-0325">Glycoprotein</keyword>
<feature type="compositionally biased region" description="Polar residues" evidence="14">
    <location>
        <begin position="2226"/>
        <end position="2248"/>
    </location>
</feature>
<dbReference type="InterPro" id="IPR013098">
    <property type="entry name" value="Ig_I-set"/>
</dbReference>
<feature type="compositionally biased region" description="Basic and acidic residues" evidence="14">
    <location>
        <begin position="2372"/>
        <end position="2387"/>
    </location>
</feature>
<evidence type="ECO:0000259" key="18">
    <source>
        <dbReference type="PROSITE" id="PS50853"/>
    </source>
</evidence>
<sequence>MADQRSGLLYLFFCWAVIKAENPPSNLVVGKAPTNPQNGGSASLNCQATAATSYEWFATDLNGYSKDISGSKYTHQASTGQLIISNLQYGQDDGYFYCVAKNNGGRVRSSRVVFQVSYLKVPSNIGASTTSAVEGGGLVFAYPEVESYPKPTFTWTKDNNALQEDQRISISAAGNLYIGNVDTGDLASYKSTVRNSVTGSYYYRGPNSLSFTVRDPVPPQSEIILGPINQVAISGQTSSVVFECFGSGRPMPTISWRKNGQTVNSGSKFSFDQYKKRLTIRNPSKADEGDYECHVTSSQSPQPRTSKANLTVFDQPTFRVTPSNINKYPQEAAIFACNATGIPKPTITWFHNGAKVVPSPAGRIQINSKKDLKFTSLQSGDAGTVQCVATNDAGEAISAAGLNIKTLDVWIDVPPKNTHALINETVELKCVGRGTPTPSISWQKNDVPINFQSNPRYLKMSSGSLRISMSQKSDSGKYTCVATNSLGYRKANATLTILIETLITNPLPSQITAIKGARKDLHCTVQSDPAISVHWRWTKDGSPVDTSRMTLLNDGTLRINTVRENDAGTYVCRVESVAGNATTSGTLSVQETPLAPSTPVVSNIQPTSVRLSWFPPGYDGNSPIISYVVDAKAGSNPWRQHVDNINPSDRQMSILVRNLLPHTQYQFRVKAVNQVGVGAASAASGSIMTLIAAPSQPPTNVNGVPISADSILVQWQIPPAESHNGPLRGFKIAYRLAGVAGIQFIIKKIENPAATQGNIDGLVQFTSYEVKVLAYNDAGDGVYSQTTPVTTAEGVPTASPQEVTVINITTTSVVLQWKPPPQKQQNGRIRGYKLQAWKGSTPSNIVQRVADHDGSVIIQRGTLTGLEKFTLYTVAVVAYNGAGDSPRSDTKIIKTEEGVPDAPGSFTVSEVYSDALRVSWDRPLRVNGVLLAYLLKHWRNDTSPSNAHTTPLPNVTLSYTVTGLSANTIYSVELSAQTRAGIGTSKKLSAMTTQSPVRPGAPHNLRFIQAAARSVVLNFTPGPSGRAPILTYTIEYNNDSFYDPFSARWKTLMIIRDAHLVWNLLPLTLPNLKPYTDYRFRVIAKNKVGSSSPSNASDTIKTLETAPSHPPSNLTVIQVGKDGLELRWKIPPRDTWNSDYIGFLMKFEPQGVSSSNTLEIKIPNSQLNYYRAGGLLKYKHYRVSVSTYNLNGLGTSNKSAVAWAWTQEDAPSRAPSGVIPTFIGASSVTLNWGPVPAVGQNGQILGYKIYYSVVGRLNTEKEKQINHGATYSADLEGLEAFVTYEFQVLAYTRIGNGPRSSPVRATTLESTPGPPAHVRFTAVSNTFVTIAWDPPVYPHGVITGYKALWRLNQTSSGQTWSADSIGSTERQRIAGPLTAATFYRFFLWAKTDQGWSEKPAEAVVFTGGSTDYPDAPFILPIYFSDIGERWIMVKWQATSNVKSPLRYFTLQLNKKVDGWQVYSSNIDHTARSFKVEGLIPGESYMFRIMATNDKGNSPYSAASTPATTRLALPTGAPYNVRIRAASTTSLLIEWTAPSPQELGGTLKGFIVKYRQQGSADFTDVSLPSSSRQYPLNNLKVFTVYGIMVAAVNEKGPGPFTPEYNVTTGEKPPSDPPTNLRSERVTRTSIEIMWKAPSPSSFNGHLMGYKVYAEDLSLSKDNRRRRRSLLQVHKEDRPLPVRWKRSMKRRSRHRRALPVCLREPGPKVLFVPPHQTTANITNLRKFVTYRIWVRAYNSIGESPPSTSKEIKTHADKPGPPAVFTSDAVYNTRVDLSWTPPCEPNGQIIEYEIEYGKVTTNTKKEVIVSAAKEKKIINDLEMLTDYSFQIRARNSMGYSLPKTFVKTTKGPAVLPGKPGKPVAMITPGSLQAVISWINGDSGNIPFEKFEIQSKVNGSTQFQTNWEASPDETKKNKSYVYYTLGNLEPNRGYIFRIIAWNAIGRSPPSDPSDIVFTGNVNDPEAQEQIFYKRWWFILLMVFFALLLIFLILGFIFVCYRRRKDKAQQGSSLGPSTTQSTLEMMRFSRNGTIRSGTLPSVQITYRDTEPADEEASSVESKEELSDDSDSGVSEVTYKRKANLKLMNQNNNSPSLSPWRDSLGRPRSTQRPSRNRNLIEHTTEESDAPDEIPVTSGLKSFSVMSLPRDQRDVPPAYDGRRYMAKSADHLDQIQRGRLPLEAVTSFISSDYEQRHQKPAYRDRQEPYSRSRPSKPSAALRTSQDRVDYNDDSSSPPQSPTRPNFGNFSYSPKTEIQRRSRREPRSSSFRRALQFEGNPQDSDGSSKYSDRASSSSNDHRDTKTLVDSRNPPRIQYDEEPGRRRPPKLQPLVSDRLAPYPSSRPRGPPSPGTPVSPAPSYHTVDPVYGGRISPSYGSNRDEQSDQSDGRDPRQWRTMATNCSVGEISAPPWIAEFFHSFQHRNFDFQNVSSVFAPTIPDYQQALFLFAAVPCLFAGLVFLIFCVHFIASWCSCDKQHKPSAKCVKFLRCVVLLASVLCSGLVIAAFVFNDTADEGVKGVLTAGHNANNTLLEIQSKVVNSIKDDLVDLDSNIIDVQNCKGMTDAAQALIHEIREYVGDVITTIVKIKKVSIPPYGDYVEDIEYYRWWVTFGTMCLNTLTSLLMIYAILRGSRCGCILAILGGTFSLALVWSGVGVDLAVAVGMSDLCVNPKETVYFYIKDQSTLQKTGIVKYYMECPSSEINPYQKHADRASEVLNETLTVFSRLMHLGLKLTGDCQEELLSCYDDLKQTQTSLSVIMKNLNCTYTHQQFESARCFICSYIVPGMAELLLMTLIIGCLLIINLTLVLPIYLRIPKHRRRGSILDMCGSDSPIGTPYQSISDDNNRVETVPLIPSAPPVTTYNSTNHRLSAEFHSCEESGRIGYYSYGGTPPVPPQGPSNTTPVVNSGRSNPSIPSTRGPITSMAF</sequence>